<feature type="region of interest" description="Disordered" evidence="1">
    <location>
        <begin position="265"/>
        <end position="309"/>
    </location>
</feature>
<name>A0A4V2M5Z6_9ACTN</name>
<dbReference type="RefSeq" id="WP_131495952.1">
    <property type="nucleotide sequence ID" value="NZ_SJKC01000001.1"/>
</dbReference>
<feature type="compositionally biased region" description="Basic and acidic residues" evidence="1">
    <location>
        <begin position="291"/>
        <end position="309"/>
    </location>
</feature>
<gene>
    <name evidence="2" type="ORF">E0H92_09155</name>
</gene>
<evidence type="ECO:0000256" key="1">
    <source>
        <dbReference type="SAM" id="MobiDB-lite"/>
    </source>
</evidence>
<accession>A0A4V2M5Z6</accession>
<evidence type="ECO:0000313" key="2">
    <source>
        <dbReference type="EMBL" id="TCC41792.1"/>
    </source>
</evidence>
<comment type="caution">
    <text evidence="2">The sequence shown here is derived from an EMBL/GenBank/DDBJ whole genome shotgun (WGS) entry which is preliminary data.</text>
</comment>
<dbReference type="Proteomes" id="UP000294225">
    <property type="component" value="Unassembled WGS sequence"/>
</dbReference>
<sequence>MATGLVRTDDPCLAWGESIVEAVSEKTNRVVRWRGLDFVVRPNDRAPTDAVHSLRSNDSPLFLPEELADTVRRYAAGKPKRGDAERLVRATGHTVSQSAALSSPLFDNIGGLHEQEAALDDALADVWSQERLAELWPKTESGRFIPVDEVPDFAFAGRNPAAAAAARELMTEIVRQQGPGAPIGPEDYAALSEALIATKPDERFGDILKLLPGTDELSPSDKFSAEVGIRRGFAEAVAQGDPSRAAAGVRRASERIDPQLRRLVDDPALAAVTPGRTPDSAGASVRPQRAGGHDVRRSPRSDRGRGGRH</sequence>
<reference evidence="2 3" key="1">
    <citation type="submission" date="2019-02" db="EMBL/GenBank/DDBJ databases">
        <title>Kribbella capetownensis sp. nov. and Kribbella speibonae sp. nov., isolated from soil.</title>
        <authorList>
            <person name="Curtis S.M."/>
            <person name="Norton I."/>
            <person name="Everest G.J."/>
            <person name="Meyers P.R."/>
        </authorList>
    </citation>
    <scope>NUCLEOTIDE SEQUENCE [LARGE SCALE GENOMIC DNA]</scope>
    <source>
        <strain evidence="2 3">YM55</strain>
    </source>
</reference>
<proteinExistence type="predicted"/>
<organism evidence="2 3">
    <name type="scientific">Kribbella speibonae</name>
    <dbReference type="NCBI Taxonomy" id="1572660"/>
    <lineage>
        <taxon>Bacteria</taxon>
        <taxon>Bacillati</taxon>
        <taxon>Actinomycetota</taxon>
        <taxon>Actinomycetes</taxon>
        <taxon>Propionibacteriales</taxon>
        <taxon>Kribbellaceae</taxon>
        <taxon>Kribbella</taxon>
    </lineage>
</organism>
<evidence type="ECO:0000313" key="3">
    <source>
        <dbReference type="Proteomes" id="UP000294225"/>
    </source>
</evidence>
<dbReference type="AlphaFoldDB" id="A0A4V2M5Z6"/>
<dbReference type="EMBL" id="SJKC01000001">
    <property type="protein sequence ID" value="TCC41792.1"/>
    <property type="molecule type" value="Genomic_DNA"/>
</dbReference>
<protein>
    <submittedName>
        <fullName evidence="2">Uncharacterized protein</fullName>
    </submittedName>
</protein>